<accession>A0A1D9LH58</accession>
<evidence type="ECO:0000256" key="1">
    <source>
        <dbReference type="SAM" id="MobiDB-lite"/>
    </source>
</evidence>
<feature type="compositionally biased region" description="Low complexity" evidence="1">
    <location>
        <begin position="173"/>
        <end position="183"/>
    </location>
</feature>
<reference evidence="2 3" key="1">
    <citation type="submission" date="2016-10" db="EMBL/GenBank/DDBJ databases">
        <title>Chromobacterium muskegensis sp. nov., an insecticidal bacterium isolated from Sphagnum bogs.</title>
        <authorList>
            <person name="Sparks M.E."/>
            <person name="Blackburn M.B."/>
            <person name="Gundersen-Rindal D.E."/>
            <person name="Mitchell A."/>
            <person name="Farrar R."/>
            <person name="Kuhar D."/>
        </authorList>
    </citation>
    <scope>NUCLEOTIDE SEQUENCE [LARGE SCALE GENOMIC DNA]</scope>
    <source>
        <strain evidence="2 3">21-1</strain>
    </source>
</reference>
<protein>
    <submittedName>
        <fullName evidence="2">Uncharacterized protein</fullName>
    </submittedName>
</protein>
<dbReference type="RefSeq" id="WP_052729171.1">
    <property type="nucleotide sequence ID" value="NZ_CP017707.1"/>
</dbReference>
<feature type="region of interest" description="Disordered" evidence="1">
    <location>
        <begin position="173"/>
        <end position="205"/>
    </location>
</feature>
<dbReference type="EMBL" id="CP017707">
    <property type="protein sequence ID" value="AOZ50587.1"/>
    <property type="molecule type" value="Genomic_DNA"/>
</dbReference>
<dbReference type="KEGG" id="cvc:BKX93_11720"/>
<dbReference type="AlphaFoldDB" id="A0A1D9LH58"/>
<dbReference type="Proteomes" id="UP000178776">
    <property type="component" value="Chromosome"/>
</dbReference>
<dbReference type="GeneID" id="68841877"/>
<evidence type="ECO:0000313" key="3">
    <source>
        <dbReference type="Proteomes" id="UP000178776"/>
    </source>
</evidence>
<proteinExistence type="predicted"/>
<name>A0A1D9LH58_9NEIS</name>
<sequence>MADDTLHPDLRQISEQYLGRALQAEEMEQLLALQQNIQSQPPAPLGAAQQAKQQAQLAITQNQAKAGSSVKEILQAIQTGSAKALQVQETEEQAILKLLESSKTLAELRPAALQQGGAGLRPSTQLVMAQIGEQLTKLARAEVKTCFEQYFGPLNQQLQMLVARMEAKERAAALNAPAATAPGIEPPAPSPGMPPDAQEIHKPID</sequence>
<evidence type="ECO:0000313" key="2">
    <source>
        <dbReference type="EMBL" id="AOZ50587.1"/>
    </source>
</evidence>
<gene>
    <name evidence="2" type="ORF">BKX93_11720</name>
</gene>
<dbReference type="STRING" id="1108595.BKX93_11720"/>
<organism evidence="2 3">
    <name type="scientific">Chromobacterium vaccinii</name>
    <dbReference type="NCBI Taxonomy" id="1108595"/>
    <lineage>
        <taxon>Bacteria</taxon>
        <taxon>Pseudomonadati</taxon>
        <taxon>Pseudomonadota</taxon>
        <taxon>Betaproteobacteria</taxon>
        <taxon>Neisseriales</taxon>
        <taxon>Chromobacteriaceae</taxon>
        <taxon>Chromobacterium</taxon>
    </lineage>
</organism>
<feature type="compositionally biased region" description="Pro residues" evidence="1">
    <location>
        <begin position="184"/>
        <end position="194"/>
    </location>
</feature>